<dbReference type="AlphaFoldDB" id="A0A1M5R8A1"/>
<keyword evidence="3" id="KW-1003">Cell membrane</keyword>
<proteinExistence type="inferred from homology"/>
<dbReference type="InterPro" id="IPR005524">
    <property type="entry name" value="DUF318"/>
</dbReference>
<evidence type="ECO:0000256" key="5">
    <source>
        <dbReference type="ARBA" id="ARBA00022989"/>
    </source>
</evidence>
<sequence length="96" mass="10838">MLKFLADTVTPYIVNFFNWILSKLGVTLRAGDSFAGAVNFFIYDSLKIIILLSFMIFVISFIRSFFPPEKVKKVLSKFNGVWAHIIASVLGVLSPF</sequence>
<gene>
    <name evidence="8" type="ORF">SAMN02745135_00091</name>
</gene>
<dbReference type="EMBL" id="FQXO01000005">
    <property type="protein sequence ID" value="SHH22083.1"/>
    <property type="molecule type" value="Genomic_DNA"/>
</dbReference>
<organism evidence="8 9">
    <name type="scientific">Caloranaerobacter azorensis DSM 13643</name>
    <dbReference type="NCBI Taxonomy" id="1121264"/>
    <lineage>
        <taxon>Bacteria</taxon>
        <taxon>Bacillati</taxon>
        <taxon>Bacillota</taxon>
        <taxon>Tissierellia</taxon>
        <taxon>Tissierellales</taxon>
        <taxon>Thermohalobacteraceae</taxon>
        <taxon>Caloranaerobacter</taxon>
    </lineage>
</organism>
<keyword evidence="6 7" id="KW-0472">Membrane</keyword>
<evidence type="ECO:0000256" key="1">
    <source>
        <dbReference type="ARBA" id="ARBA00004651"/>
    </source>
</evidence>
<dbReference type="InterPro" id="IPR053166">
    <property type="entry name" value="UPF0718_permease"/>
</dbReference>
<evidence type="ECO:0000313" key="8">
    <source>
        <dbReference type="EMBL" id="SHH22083.1"/>
    </source>
</evidence>
<accession>A0A1M5R8A1</accession>
<dbReference type="PANTHER" id="PTHR42775:SF1">
    <property type="entry name" value="PERMEASE RV2963-RELATED"/>
    <property type="match status" value="1"/>
</dbReference>
<keyword evidence="9" id="KW-1185">Reference proteome</keyword>
<comment type="subcellular location">
    <subcellularLocation>
        <location evidence="1">Cell membrane</location>
        <topology evidence="1">Multi-pass membrane protein</topology>
    </subcellularLocation>
</comment>
<name>A0A1M5R8A1_9FIRM</name>
<feature type="transmembrane region" description="Helical" evidence="7">
    <location>
        <begin position="40"/>
        <end position="62"/>
    </location>
</feature>
<dbReference type="PANTHER" id="PTHR42775">
    <property type="entry name" value="PERMEASE RV2963-RELATED"/>
    <property type="match status" value="1"/>
</dbReference>
<dbReference type="Proteomes" id="UP000183967">
    <property type="component" value="Unassembled WGS sequence"/>
</dbReference>
<evidence type="ECO:0000256" key="2">
    <source>
        <dbReference type="ARBA" id="ARBA00006386"/>
    </source>
</evidence>
<comment type="similarity">
    <text evidence="2">Belongs to the UPF0718 family.</text>
</comment>
<protein>
    <submittedName>
        <fullName evidence="8">Predicted permease</fullName>
    </submittedName>
</protein>
<feature type="transmembrane region" description="Helical" evidence="7">
    <location>
        <begin position="74"/>
        <end position="93"/>
    </location>
</feature>
<keyword evidence="5 7" id="KW-1133">Transmembrane helix</keyword>
<evidence type="ECO:0000256" key="3">
    <source>
        <dbReference type="ARBA" id="ARBA00022475"/>
    </source>
</evidence>
<evidence type="ECO:0000313" key="9">
    <source>
        <dbReference type="Proteomes" id="UP000183967"/>
    </source>
</evidence>
<evidence type="ECO:0000256" key="7">
    <source>
        <dbReference type="SAM" id="Phobius"/>
    </source>
</evidence>
<dbReference type="Pfam" id="PF03773">
    <property type="entry name" value="ArsP_1"/>
    <property type="match status" value="1"/>
</dbReference>
<keyword evidence="4 7" id="KW-0812">Transmembrane</keyword>
<dbReference type="GO" id="GO:0005886">
    <property type="term" value="C:plasma membrane"/>
    <property type="evidence" value="ECO:0007669"/>
    <property type="project" value="UniProtKB-SubCell"/>
</dbReference>
<evidence type="ECO:0000256" key="6">
    <source>
        <dbReference type="ARBA" id="ARBA00023136"/>
    </source>
</evidence>
<evidence type="ECO:0000256" key="4">
    <source>
        <dbReference type="ARBA" id="ARBA00022692"/>
    </source>
</evidence>
<reference evidence="9" key="1">
    <citation type="submission" date="2016-11" db="EMBL/GenBank/DDBJ databases">
        <authorList>
            <person name="Varghese N."/>
            <person name="Submissions S."/>
        </authorList>
    </citation>
    <scope>NUCLEOTIDE SEQUENCE [LARGE SCALE GENOMIC DNA]</scope>
    <source>
        <strain evidence="9">DSM 13643</strain>
    </source>
</reference>